<feature type="transmembrane region" description="Helical" evidence="6">
    <location>
        <begin position="83"/>
        <end position="106"/>
    </location>
</feature>
<accession>A0A852WA22</accession>
<comment type="subcellular location">
    <subcellularLocation>
        <location evidence="1">Cell membrane</location>
        <topology evidence="1">Multi-pass membrane protein</topology>
    </subcellularLocation>
</comment>
<keyword evidence="3 6" id="KW-0812">Transmembrane</keyword>
<feature type="transmembrane region" description="Helical" evidence="6">
    <location>
        <begin position="235"/>
        <end position="256"/>
    </location>
</feature>
<keyword evidence="4 6" id="KW-1133">Transmembrane helix</keyword>
<dbReference type="RefSeq" id="WP_179420616.1">
    <property type="nucleotide sequence ID" value="NZ_JACCAB010000001.1"/>
</dbReference>
<dbReference type="Proteomes" id="UP000573599">
    <property type="component" value="Unassembled WGS sequence"/>
</dbReference>
<organism evidence="7 8">
    <name type="scientific">Pedococcus badiiscoriae</name>
    <dbReference type="NCBI Taxonomy" id="642776"/>
    <lineage>
        <taxon>Bacteria</taxon>
        <taxon>Bacillati</taxon>
        <taxon>Actinomycetota</taxon>
        <taxon>Actinomycetes</taxon>
        <taxon>Micrococcales</taxon>
        <taxon>Intrasporangiaceae</taxon>
        <taxon>Pedococcus</taxon>
    </lineage>
</organism>
<feature type="transmembrane region" description="Helical" evidence="6">
    <location>
        <begin position="144"/>
        <end position="165"/>
    </location>
</feature>
<dbReference type="AlphaFoldDB" id="A0A852WA22"/>
<evidence type="ECO:0000256" key="3">
    <source>
        <dbReference type="ARBA" id="ARBA00022692"/>
    </source>
</evidence>
<evidence type="ECO:0000256" key="2">
    <source>
        <dbReference type="ARBA" id="ARBA00022475"/>
    </source>
</evidence>
<comment type="caution">
    <text evidence="7">The sequence shown here is derived from an EMBL/GenBank/DDBJ whole genome shotgun (WGS) entry which is preliminary data.</text>
</comment>
<protein>
    <submittedName>
        <fullName evidence="7">O-antigen/teichoic acid export membrane protein</fullName>
    </submittedName>
</protein>
<dbReference type="EMBL" id="JACCAB010000001">
    <property type="protein sequence ID" value="NYG06077.1"/>
    <property type="molecule type" value="Genomic_DNA"/>
</dbReference>
<evidence type="ECO:0000256" key="4">
    <source>
        <dbReference type="ARBA" id="ARBA00022989"/>
    </source>
</evidence>
<evidence type="ECO:0000313" key="8">
    <source>
        <dbReference type="Proteomes" id="UP000573599"/>
    </source>
</evidence>
<dbReference type="InterPro" id="IPR050833">
    <property type="entry name" value="Poly_Biosynth_Transport"/>
</dbReference>
<reference evidence="7 8" key="1">
    <citation type="submission" date="2020-07" db="EMBL/GenBank/DDBJ databases">
        <title>Sequencing the genomes of 1000 actinobacteria strains.</title>
        <authorList>
            <person name="Klenk H.-P."/>
        </authorList>
    </citation>
    <scope>NUCLEOTIDE SEQUENCE [LARGE SCALE GENOMIC DNA]</scope>
    <source>
        <strain evidence="7 8">DSM 23987</strain>
    </source>
</reference>
<feature type="transmembrane region" description="Helical" evidence="6">
    <location>
        <begin position="349"/>
        <end position="368"/>
    </location>
</feature>
<dbReference type="PANTHER" id="PTHR30250">
    <property type="entry name" value="PST FAMILY PREDICTED COLANIC ACID TRANSPORTER"/>
    <property type="match status" value="1"/>
</dbReference>
<feature type="transmembrane region" description="Helical" evidence="6">
    <location>
        <begin position="317"/>
        <end position="337"/>
    </location>
</feature>
<sequence>MSASLRFEARKRFAYSSAGSIGAAAINAAVALVTTFALPPAHRGEYVVLITLASGLGPVLGLGTGAVIRGIRRDQAHHERQLAAFWTLSLPLGLIAGLATATIWALLPHSTAHLTIPAGVAGTSFFFLWQLTEYEFSRGHFHRAARASLVSPAVALASCACLGVGLTYFGFVVLQFLATGILAAVLCLPPLTTHFRSPALLSRAEICELLVGGLPIAFMTLAMMVAFRLDRLVVNGYLSASAVAVYSLAASFAELIRLVPMALAQVAHYATANRAGRAATRRYLAYAFAMAVAGSTATFVTLLISLHFLPAAYDDSVAVLAVLLVAELVLVPFTMGVRTLQATNRMREVGYLGLVALAATTAACFLLIPPFGQMGAALASLVAYALTSATTLILLRRQPSSEDQHEQIG</sequence>
<name>A0A852WA22_9MICO</name>
<feature type="transmembrane region" description="Helical" evidence="6">
    <location>
        <begin position="374"/>
        <end position="395"/>
    </location>
</feature>
<keyword evidence="2" id="KW-1003">Cell membrane</keyword>
<proteinExistence type="predicted"/>
<feature type="transmembrane region" description="Helical" evidence="6">
    <location>
        <begin position="112"/>
        <end position="132"/>
    </location>
</feature>
<feature type="transmembrane region" description="Helical" evidence="6">
    <location>
        <begin position="46"/>
        <end position="71"/>
    </location>
</feature>
<feature type="transmembrane region" description="Helical" evidence="6">
    <location>
        <begin position="283"/>
        <end position="305"/>
    </location>
</feature>
<evidence type="ECO:0000313" key="7">
    <source>
        <dbReference type="EMBL" id="NYG06077.1"/>
    </source>
</evidence>
<keyword evidence="5 6" id="KW-0472">Membrane</keyword>
<evidence type="ECO:0000256" key="5">
    <source>
        <dbReference type="ARBA" id="ARBA00023136"/>
    </source>
</evidence>
<feature type="transmembrane region" description="Helical" evidence="6">
    <location>
        <begin position="12"/>
        <end position="34"/>
    </location>
</feature>
<feature type="transmembrane region" description="Helical" evidence="6">
    <location>
        <begin position="171"/>
        <end position="188"/>
    </location>
</feature>
<evidence type="ECO:0000256" key="6">
    <source>
        <dbReference type="SAM" id="Phobius"/>
    </source>
</evidence>
<evidence type="ECO:0000256" key="1">
    <source>
        <dbReference type="ARBA" id="ARBA00004651"/>
    </source>
</evidence>
<dbReference type="GO" id="GO:0005886">
    <property type="term" value="C:plasma membrane"/>
    <property type="evidence" value="ECO:0007669"/>
    <property type="project" value="UniProtKB-SubCell"/>
</dbReference>
<dbReference type="PANTHER" id="PTHR30250:SF11">
    <property type="entry name" value="O-ANTIGEN TRANSPORTER-RELATED"/>
    <property type="match status" value="1"/>
</dbReference>
<keyword evidence="8" id="KW-1185">Reference proteome</keyword>
<feature type="transmembrane region" description="Helical" evidence="6">
    <location>
        <begin position="209"/>
        <end position="229"/>
    </location>
</feature>
<gene>
    <name evidence="7" type="ORF">BJ986_000564</name>
</gene>